<dbReference type="Gene3D" id="3.40.630.30">
    <property type="match status" value="1"/>
</dbReference>
<proteinExistence type="inferred from homology"/>
<accession>A0A3L8GP99</accession>
<dbReference type="EMBL" id="QLQD01000018">
    <property type="protein sequence ID" value="RLU58769.1"/>
    <property type="molecule type" value="Genomic_DNA"/>
</dbReference>
<dbReference type="Proteomes" id="UP000025245">
    <property type="component" value="Chromosome"/>
</dbReference>
<evidence type="ECO:0000259" key="4">
    <source>
        <dbReference type="PROSITE" id="PS51186"/>
    </source>
</evidence>
<dbReference type="AlphaFoldDB" id="A0A3L8GP99"/>
<protein>
    <submittedName>
        <fullName evidence="5 6">Acetyltransferase</fullName>
    </submittedName>
</protein>
<comment type="similarity">
    <text evidence="3">Belongs to the acetyltransferase family. RimJ subfamily.</text>
</comment>
<evidence type="ECO:0000256" key="2">
    <source>
        <dbReference type="ARBA" id="ARBA00023315"/>
    </source>
</evidence>
<dbReference type="InterPro" id="IPR000182">
    <property type="entry name" value="GNAT_dom"/>
</dbReference>
<evidence type="ECO:0000313" key="6">
    <source>
        <dbReference type="EMBL" id="RLU58769.1"/>
    </source>
</evidence>
<dbReference type="EMBL" id="CP007586">
    <property type="protein sequence ID" value="AHY15223.1"/>
    <property type="molecule type" value="Genomic_DNA"/>
</dbReference>
<dbReference type="SUPFAM" id="SSF55729">
    <property type="entry name" value="Acyl-CoA N-acyltransferases (Nat)"/>
    <property type="match status" value="1"/>
</dbReference>
<dbReference type="PROSITE" id="PS51186">
    <property type="entry name" value="GNAT"/>
    <property type="match status" value="1"/>
</dbReference>
<evidence type="ECO:0000256" key="1">
    <source>
        <dbReference type="ARBA" id="ARBA00022679"/>
    </source>
</evidence>
<feature type="domain" description="N-acetyltransferase" evidence="4">
    <location>
        <begin position="16"/>
        <end position="177"/>
    </location>
</feature>
<dbReference type="KEGG" id="sio:DW64_01695"/>
<dbReference type="InterPro" id="IPR051531">
    <property type="entry name" value="N-acetyltransferase"/>
</dbReference>
<dbReference type="KEGG" id="siq:DQ08_01710"/>
<keyword evidence="1 6" id="KW-0808">Transferase</keyword>
<sequence>MFVYDEKTNTIETEALLLRQFVLEDSQSVAIICNSDQVQKGTLSLPKPYTPDSAIAWIGSHKSRCEQDSAYNYAITDKKTGQLYGSVSLVRYPKTDLAELGYWIDPEVWNKGIATEAAKAMINYGFQIKNLHKITAKHFLYNMASGKVMVKAGMSKEGDQKQQVLKDGNYEDVVHYGVLNSEVL</sequence>
<dbReference type="InterPro" id="IPR016181">
    <property type="entry name" value="Acyl_CoA_acyltransferase"/>
</dbReference>
<reference evidence="6 8" key="2">
    <citation type="submission" date="2018-06" db="EMBL/GenBank/DDBJ databases">
        <title>Mutators as drivers of adaptation in pathogenic bacteria and a risk factor for host jumps and vaccine escape.</title>
        <authorList>
            <person name="Barnes A.C."/>
            <person name="Silayeva O."/>
        </authorList>
    </citation>
    <scope>NUCLEOTIDE SEQUENCE [LARGE SCALE GENOMIC DNA]</scope>
    <source>
        <strain evidence="6 8">QMA0445</strain>
    </source>
</reference>
<keyword evidence="7" id="KW-1185">Reference proteome</keyword>
<dbReference type="PANTHER" id="PTHR43792:SF8">
    <property type="entry name" value="[RIBOSOMAL PROTEIN US5]-ALANINE N-ACETYLTRANSFERASE"/>
    <property type="match status" value="1"/>
</dbReference>
<dbReference type="Pfam" id="PF13302">
    <property type="entry name" value="Acetyltransf_3"/>
    <property type="match status" value="1"/>
</dbReference>
<organism evidence="6 8">
    <name type="scientific">Streptococcus iniae</name>
    <name type="common">Streptococcus shiloi</name>
    <dbReference type="NCBI Taxonomy" id="1346"/>
    <lineage>
        <taxon>Bacteria</taxon>
        <taxon>Bacillati</taxon>
        <taxon>Bacillota</taxon>
        <taxon>Bacilli</taxon>
        <taxon>Lactobacillales</taxon>
        <taxon>Streptococcaceae</taxon>
        <taxon>Streptococcus</taxon>
    </lineage>
</organism>
<reference evidence="5 7" key="1">
    <citation type="journal article" date="2014" name="Genome Announc.">
        <title>Complete Genome Sequence of a Virulent Strain, Streptococcus iniae ISET0901, Isolated from Diseased Tilapia.</title>
        <authorList>
            <person name="Pridgeon J.W."/>
            <person name="Zhang D."/>
            <person name="Zhang L."/>
        </authorList>
    </citation>
    <scope>NUCLEOTIDE SEQUENCE [LARGE SCALE GENOMIC DNA]</scope>
    <source>
        <strain evidence="5 7">ISET0901</strain>
    </source>
</reference>
<gene>
    <name evidence="6" type="ORF">DIY07_01665</name>
    <name evidence="5" type="ORF">DQ08_01710</name>
</gene>
<dbReference type="GeneID" id="35766235"/>
<dbReference type="KEGG" id="siz:SI82_01985"/>
<dbReference type="RefSeq" id="WP_003100750.1">
    <property type="nucleotide sequence ID" value="NZ_CP010783.1"/>
</dbReference>
<dbReference type="PANTHER" id="PTHR43792">
    <property type="entry name" value="GNAT FAMILY, PUTATIVE (AFU_ORTHOLOGUE AFUA_3G00765)-RELATED-RELATED"/>
    <property type="match status" value="1"/>
</dbReference>
<evidence type="ECO:0000313" key="5">
    <source>
        <dbReference type="EMBL" id="AHY15223.1"/>
    </source>
</evidence>
<dbReference type="OrthoDB" id="9798081at2"/>
<evidence type="ECO:0000256" key="3">
    <source>
        <dbReference type="ARBA" id="ARBA00038502"/>
    </source>
</evidence>
<dbReference type="Proteomes" id="UP000269148">
    <property type="component" value="Unassembled WGS sequence"/>
</dbReference>
<keyword evidence="2" id="KW-0012">Acyltransferase</keyword>
<dbReference type="STRING" id="1346.BMF34_01880"/>
<dbReference type="SMR" id="A0A3L8GP99"/>
<evidence type="ECO:0000313" key="8">
    <source>
        <dbReference type="Proteomes" id="UP000269148"/>
    </source>
</evidence>
<name>A0A3L8GP99_STRIN</name>
<dbReference type="GO" id="GO:0016747">
    <property type="term" value="F:acyltransferase activity, transferring groups other than amino-acyl groups"/>
    <property type="evidence" value="ECO:0007669"/>
    <property type="project" value="InterPro"/>
</dbReference>
<evidence type="ECO:0000313" key="7">
    <source>
        <dbReference type="Proteomes" id="UP000025245"/>
    </source>
</evidence>